<sequence>FPVFSQQTFSLYLNDSSFMVVFSSLVMGGALEINDKLHYIHGFKGKRLKH</sequence>
<name>A0A1A8R9L7_9TELE</name>
<feature type="non-terminal residue" evidence="1">
    <location>
        <position position="50"/>
    </location>
</feature>
<feature type="non-terminal residue" evidence="1">
    <location>
        <position position="1"/>
    </location>
</feature>
<organism evidence="1">
    <name type="scientific">Nothobranchius rachovii</name>
    <name type="common">bluefin notho</name>
    <dbReference type="NCBI Taxonomy" id="451742"/>
    <lineage>
        <taxon>Eukaryota</taxon>
        <taxon>Metazoa</taxon>
        <taxon>Chordata</taxon>
        <taxon>Craniata</taxon>
        <taxon>Vertebrata</taxon>
        <taxon>Euteleostomi</taxon>
        <taxon>Actinopterygii</taxon>
        <taxon>Neopterygii</taxon>
        <taxon>Teleostei</taxon>
        <taxon>Neoteleostei</taxon>
        <taxon>Acanthomorphata</taxon>
        <taxon>Ovalentaria</taxon>
        <taxon>Atherinomorphae</taxon>
        <taxon>Cyprinodontiformes</taxon>
        <taxon>Nothobranchiidae</taxon>
        <taxon>Nothobranchius</taxon>
    </lineage>
</organism>
<reference evidence="1" key="2">
    <citation type="submission" date="2016-06" db="EMBL/GenBank/DDBJ databases">
        <title>The genome of a short-lived fish provides insights into sex chromosome evolution and the genetic control of aging.</title>
        <authorList>
            <person name="Reichwald K."/>
            <person name="Felder M."/>
            <person name="Petzold A."/>
            <person name="Koch P."/>
            <person name="Groth M."/>
            <person name="Platzer M."/>
        </authorList>
    </citation>
    <scope>NUCLEOTIDE SEQUENCE</scope>
    <source>
        <tissue evidence="1">Brain</tissue>
    </source>
</reference>
<dbReference type="EMBL" id="HAEI01007559">
    <property type="protein sequence ID" value="SBS02377.1"/>
    <property type="molecule type" value="Transcribed_RNA"/>
</dbReference>
<reference evidence="1" key="1">
    <citation type="submission" date="2016-05" db="EMBL/GenBank/DDBJ databases">
        <authorList>
            <person name="Lavstsen T."/>
            <person name="Jespersen J.S."/>
        </authorList>
    </citation>
    <scope>NUCLEOTIDE SEQUENCE</scope>
    <source>
        <tissue evidence="1">Brain</tissue>
    </source>
</reference>
<evidence type="ECO:0000313" key="1">
    <source>
        <dbReference type="EMBL" id="SBS02377.1"/>
    </source>
</evidence>
<dbReference type="AlphaFoldDB" id="A0A1A8R9L7"/>
<protein>
    <submittedName>
        <fullName evidence="1">Uncharacterized protein</fullName>
    </submittedName>
</protein>
<gene>
    <name evidence="1" type="primary">Nfu_g_1_019204</name>
</gene>
<accession>A0A1A8R9L7</accession>
<proteinExistence type="predicted"/>